<dbReference type="SUPFAM" id="SSF51679">
    <property type="entry name" value="Bacterial luciferase-like"/>
    <property type="match status" value="1"/>
</dbReference>
<reference evidence="6 7" key="1">
    <citation type="submission" date="2024-10" db="EMBL/GenBank/DDBJ databases">
        <title>The Natural Products Discovery Center: Release of the First 8490 Sequenced Strains for Exploring Actinobacteria Biosynthetic Diversity.</title>
        <authorList>
            <person name="Kalkreuter E."/>
            <person name="Kautsar S.A."/>
            <person name="Yang D."/>
            <person name="Bader C.D."/>
            <person name="Teijaro C.N."/>
            <person name="Fluegel L."/>
            <person name="Davis C.M."/>
            <person name="Simpson J.R."/>
            <person name="Lauterbach L."/>
            <person name="Steele A.D."/>
            <person name="Gui C."/>
            <person name="Meng S."/>
            <person name="Li G."/>
            <person name="Viehrig K."/>
            <person name="Ye F."/>
            <person name="Su P."/>
            <person name="Kiefer A.F."/>
            <person name="Nichols A."/>
            <person name="Cepeda A.J."/>
            <person name="Yan W."/>
            <person name="Fan B."/>
            <person name="Jiang Y."/>
            <person name="Adhikari A."/>
            <person name="Zheng C.-J."/>
            <person name="Schuster L."/>
            <person name="Cowan T.M."/>
            <person name="Smanski M.J."/>
            <person name="Chevrette M.G."/>
            <person name="De Carvalho L.P.S."/>
            <person name="Shen B."/>
        </authorList>
    </citation>
    <scope>NUCLEOTIDE SEQUENCE [LARGE SCALE GENOMIC DNA]</scope>
    <source>
        <strain evidence="6 7">NPDC002593</strain>
    </source>
</reference>
<dbReference type="PANTHER" id="PTHR42847">
    <property type="entry name" value="ALKANESULFONATE MONOOXYGENASE"/>
    <property type="match status" value="1"/>
</dbReference>
<evidence type="ECO:0000256" key="4">
    <source>
        <dbReference type="ARBA" id="ARBA00023033"/>
    </source>
</evidence>
<feature type="domain" description="Luciferase-like" evidence="5">
    <location>
        <begin position="21"/>
        <end position="250"/>
    </location>
</feature>
<dbReference type="InterPro" id="IPR011251">
    <property type="entry name" value="Luciferase-like_dom"/>
</dbReference>
<proteinExistence type="predicted"/>
<protein>
    <submittedName>
        <fullName evidence="6">TIGR03621 family F420-dependent LLM class oxidoreductase</fullName>
    </submittedName>
</protein>
<dbReference type="InterPro" id="IPR019923">
    <property type="entry name" value="Lucif-like_OxRdtase_MSMEG_2516"/>
</dbReference>
<dbReference type="InterPro" id="IPR050172">
    <property type="entry name" value="SsuD_RutA_monooxygenase"/>
</dbReference>
<name>A0ABW6RYQ5_9NOCA</name>
<evidence type="ECO:0000313" key="6">
    <source>
        <dbReference type="EMBL" id="MFF3569156.1"/>
    </source>
</evidence>
<sequence>MNPAERKPFRFGVVVRRADTGKDWAERARRIEDIGFSTLLMPDHFVGPRFAPIAGLTAAAMATSTLRIGTLVFSNDYRHPVVLAKELATLDVLSEGRLDVGLGTGWMRQDYDQAGLAFDSPKVRFERFAEALEVLRGVWSEGPFTYHGTYYDIDGLDQEPKPIQRPYPKLLFPGGGPRMLRLAAWYGDYINLTLRVQADGTAVDPTDGGYEAFLDKIETVRAAAGDRFDSIELGTSVQQVGIPTDREQWSAMSTDDRQRQTPQVLLGNVQDMADKLRYWRDTHGLNFFVLHNDKDLDAFAPVVEMLAGS</sequence>
<dbReference type="Pfam" id="PF00296">
    <property type="entry name" value="Bac_luciferase"/>
    <property type="match status" value="1"/>
</dbReference>
<accession>A0ABW6RYQ5</accession>
<evidence type="ECO:0000259" key="5">
    <source>
        <dbReference type="Pfam" id="PF00296"/>
    </source>
</evidence>
<evidence type="ECO:0000256" key="3">
    <source>
        <dbReference type="ARBA" id="ARBA00023002"/>
    </source>
</evidence>
<organism evidence="6 7">
    <name type="scientific">Nocardia jiangxiensis</name>
    <dbReference type="NCBI Taxonomy" id="282685"/>
    <lineage>
        <taxon>Bacteria</taxon>
        <taxon>Bacillati</taxon>
        <taxon>Actinomycetota</taxon>
        <taxon>Actinomycetes</taxon>
        <taxon>Mycobacteriales</taxon>
        <taxon>Nocardiaceae</taxon>
        <taxon>Nocardia</taxon>
    </lineage>
</organism>
<keyword evidence="3" id="KW-0560">Oxidoreductase</keyword>
<comment type="caution">
    <text evidence="6">The sequence shown here is derived from an EMBL/GenBank/DDBJ whole genome shotgun (WGS) entry which is preliminary data.</text>
</comment>
<keyword evidence="1" id="KW-0285">Flavoprotein</keyword>
<dbReference type="NCBIfam" id="TIGR03621">
    <property type="entry name" value="F420_MSMEG_2516"/>
    <property type="match status" value="1"/>
</dbReference>
<dbReference type="Proteomes" id="UP001601992">
    <property type="component" value="Unassembled WGS sequence"/>
</dbReference>
<gene>
    <name evidence="6" type="ORF">ACFYXQ_15390</name>
</gene>
<keyword evidence="4" id="KW-0503">Monooxygenase</keyword>
<dbReference type="RefSeq" id="WP_387403906.1">
    <property type="nucleotide sequence ID" value="NZ_JBIAQY010000004.1"/>
</dbReference>
<evidence type="ECO:0000256" key="1">
    <source>
        <dbReference type="ARBA" id="ARBA00022630"/>
    </source>
</evidence>
<dbReference type="Gene3D" id="3.20.20.30">
    <property type="entry name" value="Luciferase-like domain"/>
    <property type="match status" value="1"/>
</dbReference>
<dbReference type="EMBL" id="JBIAQY010000004">
    <property type="protein sequence ID" value="MFF3569156.1"/>
    <property type="molecule type" value="Genomic_DNA"/>
</dbReference>
<evidence type="ECO:0000256" key="2">
    <source>
        <dbReference type="ARBA" id="ARBA00022643"/>
    </source>
</evidence>
<dbReference type="PANTHER" id="PTHR42847:SF4">
    <property type="entry name" value="ALKANESULFONATE MONOOXYGENASE-RELATED"/>
    <property type="match status" value="1"/>
</dbReference>
<keyword evidence="2" id="KW-0288">FMN</keyword>
<dbReference type="InterPro" id="IPR036661">
    <property type="entry name" value="Luciferase-like_sf"/>
</dbReference>
<evidence type="ECO:0000313" key="7">
    <source>
        <dbReference type="Proteomes" id="UP001601992"/>
    </source>
</evidence>
<keyword evidence="7" id="KW-1185">Reference proteome</keyword>